<sequence length="78" mass="8673">MCEPTGSYYWKREPAWTNLRGMWGKRSPQADADAVDDDHGNPARSHTSLCLSLSTVCLCRTQSCSCLFHVVTSTACNF</sequence>
<accession>A0A385H8Z1</accession>
<proteinExistence type="evidence at transcript level"/>
<evidence type="ECO:0000313" key="1">
    <source>
        <dbReference type="EMBL" id="AXY04293.1"/>
    </source>
</evidence>
<protein>
    <submittedName>
        <fullName evidence="1">Prothoracicostatic peptide 2</fullName>
    </submittedName>
</protein>
<reference evidence="1" key="1">
    <citation type="journal article" date="2018" name="Insect Mol. Biol.">
        <title>Identification and expression analysis of the Spodoptera exigua neuropeptidome under different physiological conditions.</title>
        <authorList>
            <person name="Llopis-Gimenez A."/>
            <person name="Han Y."/>
            <person name="Kim Y."/>
            <person name="Ros V.I."/>
            <person name="Herrero S."/>
        </authorList>
    </citation>
    <scope>NUCLEOTIDE SEQUENCE</scope>
</reference>
<dbReference type="EMBL" id="MH028124">
    <property type="protein sequence ID" value="AXY04293.1"/>
    <property type="molecule type" value="mRNA"/>
</dbReference>
<name>A0A385H8Z1_SPOEX</name>
<dbReference type="AlphaFoldDB" id="A0A385H8Z1"/>
<organism evidence="1">
    <name type="scientific">Spodoptera exigua</name>
    <name type="common">Beet armyworm</name>
    <name type="synonym">Noctua fulgens</name>
    <dbReference type="NCBI Taxonomy" id="7107"/>
    <lineage>
        <taxon>Eukaryota</taxon>
        <taxon>Metazoa</taxon>
        <taxon>Ecdysozoa</taxon>
        <taxon>Arthropoda</taxon>
        <taxon>Hexapoda</taxon>
        <taxon>Insecta</taxon>
        <taxon>Pterygota</taxon>
        <taxon>Neoptera</taxon>
        <taxon>Endopterygota</taxon>
        <taxon>Lepidoptera</taxon>
        <taxon>Glossata</taxon>
        <taxon>Ditrysia</taxon>
        <taxon>Noctuoidea</taxon>
        <taxon>Noctuidae</taxon>
        <taxon>Amphipyrinae</taxon>
        <taxon>Spodoptera</taxon>
    </lineage>
</organism>